<evidence type="ECO:0000259" key="6">
    <source>
        <dbReference type="Pfam" id="PF08281"/>
    </source>
</evidence>
<dbReference type="SUPFAM" id="SSF88946">
    <property type="entry name" value="Sigma2 domain of RNA polymerase sigma factors"/>
    <property type="match status" value="1"/>
</dbReference>
<dbReference type="InterPro" id="IPR014284">
    <property type="entry name" value="RNA_pol_sigma-70_dom"/>
</dbReference>
<dbReference type="CDD" id="cd06171">
    <property type="entry name" value="Sigma70_r4"/>
    <property type="match status" value="1"/>
</dbReference>
<gene>
    <name evidence="7" type="ORF">ACFSRZ_13790</name>
</gene>
<evidence type="ECO:0000256" key="3">
    <source>
        <dbReference type="ARBA" id="ARBA00023082"/>
    </source>
</evidence>
<organism evidence="7 8">
    <name type="scientific">Pseudotenacibaculum haliotis</name>
    <dbReference type="NCBI Taxonomy" id="1862138"/>
    <lineage>
        <taxon>Bacteria</taxon>
        <taxon>Pseudomonadati</taxon>
        <taxon>Bacteroidota</taxon>
        <taxon>Flavobacteriia</taxon>
        <taxon>Flavobacteriales</taxon>
        <taxon>Flavobacteriaceae</taxon>
        <taxon>Pseudotenacibaculum</taxon>
    </lineage>
</organism>
<accession>A0ABW5LW54</accession>
<dbReference type="Gene3D" id="1.10.1740.10">
    <property type="match status" value="1"/>
</dbReference>
<dbReference type="SUPFAM" id="SSF88659">
    <property type="entry name" value="Sigma3 and sigma4 domains of RNA polymerase sigma factors"/>
    <property type="match status" value="1"/>
</dbReference>
<evidence type="ECO:0000259" key="5">
    <source>
        <dbReference type="Pfam" id="PF04542"/>
    </source>
</evidence>
<dbReference type="Gene3D" id="1.10.10.10">
    <property type="entry name" value="Winged helix-like DNA-binding domain superfamily/Winged helix DNA-binding domain"/>
    <property type="match status" value="1"/>
</dbReference>
<sequence length="186" mass="21628">MTLHLKELIKKCRSKDLKAQGILYQQYKNDLYVLSLKYCKNKEEAQDNLHDAFLEIFRTIKKYKGAGSFEGWMKRIVINKAIDRYKKEVFNNPINEERVTEESTTIDHQTPISLDIILEAIQKLPSQYRLAFNLYEMDGYSHKEIAKMLSISEGTSKSNLHRAKVSLKAMIEKIQKQQPKIVSNGS</sequence>
<dbReference type="InterPro" id="IPR007627">
    <property type="entry name" value="RNA_pol_sigma70_r2"/>
</dbReference>
<dbReference type="InterPro" id="IPR013249">
    <property type="entry name" value="RNA_pol_sigma70_r4_t2"/>
</dbReference>
<evidence type="ECO:0000256" key="2">
    <source>
        <dbReference type="ARBA" id="ARBA00023015"/>
    </source>
</evidence>
<keyword evidence="3" id="KW-0731">Sigma factor</keyword>
<name>A0ABW5LW54_9FLAO</name>
<dbReference type="Proteomes" id="UP001597508">
    <property type="component" value="Unassembled WGS sequence"/>
</dbReference>
<feature type="domain" description="RNA polymerase sigma-70 region 2" evidence="5">
    <location>
        <begin position="23"/>
        <end position="88"/>
    </location>
</feature>
<dbReference type="Pfam" id="PF04542">
    <property type="entry name" value="Sigma70_r2"/>
    <property type="match status" value="1"/>
</dbReference>
<proteinExistence type="inferred from homology"/>
<evidence type="ECO:0000313" key="8">
    <source>
        <dbReference type="Proteomes" id="UP001597508"/>
    </source>
</evidence>
<keyword evidence="4" id="KW-0804">Transcription</keyword>
<feature type="domain" description="RNA polymerase sigma factor 70 region 4 type 2" evidence="6">
    <location>
        <begin position="115"/>
        <end position="166"/>
    </location>
</feature>
<evidence type="ECO:0000256" key="4">
    <source>
        <dbReference type="ARBA" id="ARBA00023163"/>
    </source>
</evidence>
<dbReference type="Pfam" id="PF08281">
    <property type="entry name" value="Sigma70_r4_2"/>
    <property type="match status" value="1"/>
</dbReference>
<keyword evidence="8" id="KW-1185">Reference proteome</keyword>
<dbReference type="InterPro" id="IPR013324">
    <property type="entry name" value="RNA_pol_sigma_r3/r4-like"/>
</dbReference>
<dbReference type="InterPro" id="IPR013325">
    <property type="entry name" value="RNA_pol_sigma_r2"/>
</dbReference>
<dbReference type="InterPro" id="IPR036388">
    <property type="entry name" value="WH-like_DNA-bd_sf"/>
</dbReference>
<comment type="caution">
    <text evidence="7">The sequence shown here is derived from an EMBL/GenBank/DDBJ whole genome shotgun (WGS) entry which is preliminary data.</text>
</comment>
<dbReference type="InterPro" id="IPR039425">
    <property type="entry name" value="RNA_pol_sigma-70-like"/>
</dbReference>
<dbReference type="EMBL" id="JBHULH010000011">
    <property type="protein sequence ID" value="MFD2568444.1"/>
    <property type="molecule type" value="Genomic_DNA"/>
</dbReference>
<evidence type="ECO:0000256" key="1">
    <source>
        <dbReference type="ARBA" id="ARBA00010641"/>
    </source>
</evidence>
<keyword evidence="2" id="KW-0805">Transcription regulation</keyword>
<dbReference type="NCBIfam" id="TIGR02937">
    <property type="entry name" value="sigma70-ECF"/>
    <property type="match status" value="1"/>
</dbReference>
<comment type="similarity">
    <text evidence="1">Belongs to the sigma-70 factor family. ECF subfamily.</text>
</comment>
<dbReference type="RefSeq" id="WP_379667152.1">
    <property type="nucleotide sequence ID" value="NZ_JBHULH010000011.1"/>
</dbReference>
<dbReference type="PANTHER" id="PTHR43133">
    <property type="entry name" value="RNA POLYMERASE ECF-TYPE SIGMA FACTO"/>
    <property type="match status" value="1"/>
</dbReference>
<evidence type="ECO:0000313" key="7">
    <source>
        <dbReference type="EMBL" id="MFD2568444.1"/>
    </source>
</evidence>
<reference evidence="8" key="1">
    <citation type="journal article" date="2019" name="Int. J. Syst. Evol. Microbiol.">
        <title>The Global Catalogue of Microorganisms (GCM) 10K type strain sequencing project: providing services to taxonomists for standard genome sequencing and annotation.</title>
        <authorList>
            <consortium name="The Broad Institute Genomics Platform"/>
            <consortium name="The Broad Institute Genome Sequencing Center for Infectious Disease"/>
            <person name="Wu L."/>
            <person name="Ma J."/>
        </authorList>
    </citation>
    <scope>NUCLEOTIDE SEQUENCE [LARGE SCALE GENOMIC DNA]</scope>
    <source>
        <strain evidence="8">KCTC 52127</strain>
    </source>
</reference>
<dbReference type="PANTHER" id="PTHR43133:SF46">
    <property type="entry name" value="RNA POLYMERASE SIGMA-70 FACTOR ECF SUBFAMILY"/>
    <property type="match status" value="1"/>
</dbReference>
<protein>
    <submittedName>
        <fullName evidence="7">RNA polymerase sigma factor</fullName>
    </submittedName>
</protein>